<dbReference type="Gene3D" id="2.30.30.750">
    <property type="match status" value="1"/>
</dbReference>
<accession>A0A183V0D4</accession>
<feature type="compositionally biased region" description="Low complexity" evidence="1">
    <location>
        <begin position="706"/>
        <end position="724"/>
    </location>
</feature>
<evidence type="ECO:0000256" key="1">
    <source>
        <dbReference type="SAM" id="MobiDB-lite"/>
    </source>
</evidence>
<reference evidence="5" key="1">
    <citation type="submission" date="2016-06" db="UniProtKB">
        <authorList>
            <consortium name="WormBaseParasite"/>
        </authorList>
    </citation>
    <scope>IDENTIFICATION</scope>
</reference>
<feature type="compositionally biased region" description="Polar residues" evidence="1">
    <location>
        <begin position="229"/>
        <end position="240"/>
    </location>
</feature>
<protein>
    <submittedName>
        <fullName evidence="5">5'-3' exoribonuclease 1</fullName>
    </submittedName>
</protein>
<evidence type="ECO:0000259" key="2">
    <source>
        <dbReference type="Pfam" id="PF18129"/>
    </source>
</evidence>
<name>A0A183V0D4_TOXCA</name>
<proteinExistence type="predicted"/>
<evidence type="ECO:0000313" key="4">
    <source>
        <dbReference type="Proteomes" id="UP000050794"/>
    </source>
</evidence>
<gene>
    <name evidence="3" type="ORF">TCNE_LOCUS14204</name>
</gene>
<evidence type="ECO:0000313" key="3">
    <source>
        <dbReference type="EMBL" id="VDM45525.1"/>
    </source>
</evidence>
<feature type="region of interest" description="Disordered" evidence="1">
    <location>
        <begin position="223"/>
        <end position="307"/>
    </location>
</feature>
<reference evidence="3 4" key="2">
    <citation type="submission" date="2018-11" db="EMBL/GenBank/DDBJ databases">
        <authorList>
            <consortium name="Pathogen Informatics"/>
        </authorList>
    </citation>
    <scope>NUCLEOTIDE SEQUENCE [LARGE SCALE GENOMIC DNA]</scope>
</reference>
<dbReference type="Pfam" id="PF18129">
    <property type="entry name" value="SH3_12"/>
    <property type="match status" value="1"/>
</dbReference>
<feature type="compositionally biased region" description="Basic and acidic residues" evidence="1">
    <location>
        <begin position="267"/>
        <end position="289"/>
    </location>
</feature>
<feature type="region of interest" description="Disordered" evidence="1">
    <location>
        <begin position="690"/>
        <end position="724"/>
    </location>
</feature>
<organism evidence="4 5">
    <name type="scientific">Toxocara canis</name>
    <name type="common">Canine roundworm</name>
    <dbReference type="NCBI Taxonomy" id="6265"/>
    <lineage>
        <taxon>Eukaryota</taxon>
        <taxon>Metazoa</taxon>
        <taxon>Ecdysozoa</taxon>
        <taxon>Nematoda</taxon>
        <taxon>Chromadorea</taxon>
        <taxon>Rhabditida</taxon>
        <taxon>Spirurina</taxon>
        <taxon>Ascaridomorpha</taxon>
        <taxon>Ascaridoidea</taxon>
        <taxon>Toxocaridae</taxon>
        <taxon>Toxocara</taxon>
    </lineage>
</organism>
<feature type="domain" description="5'-3' exoribonuclease 1 SH3-like" evidence="2">
    <location>
        <begin position="106"/>
        <end position="180"/>
    </location>
</feature>
<dbReference type="InterPro" id="IPR041385">
    <property type="entry name" value="SH3_12"/>
</dbReference>
<dbReference type="AlphaFoldDB" id="A0A183V0D4"/>
<feature type="compositionally biased region" description="Polar residues" evidence="1">
    <location>
        <begin position="469"/>
        <end position="479"/>
    </location>
</feature>
<dbReference type="WBParaSite" id="TCNE_0001420401-mRNA-1">
    <property type="protein sequence ID" value="TCNE_0001420401-mRNA-1"/>
    <property type="gene ID" value="TCNE_0001420401"/>
</dbReference>
<dbReference type="EMBL" id="UYWY01022122">
    <property type="protein sequence ID" value="VDM45525.1"/>
    <property type="molecule type" value="Genomic_DNA"/>
</dbReference>
<sequence>MESRGDDRDSFFASDIWPKWTPEERQERVKALIDFLHALPSWSIGRENADGQFVESRVVAEVENRTQSASTIADGQSLHKRLAVRPHAVYRDELNKGGAMPDANTEYHLLDRVVCVRKTRNAPFGERGTVVGIIGNSATDLRLDVLFDRPFFGGLKIRPVLFLKSERASGARVRPSVLLNLTHGNRLRGEQQECFADVCATSKSVIVPRQVWARKKDAKARAMAGHDAVTNQRSSVTTCEGANDGGKDAEEMSDYGRPPSYLLLKKSSSEKPNKLAQKENKQPNEHGTTETELEETASKENPQPKNSVEEILKKLSIQPVEATVTEGAERNAVPRKVTKSAEMGLPAVTEQSVRAKGADTVFPVSQLHASIFVDNQRPGFQMQSSTFSNAKSPSTGTQLPVYRFQPPVFVGAQHLNVDAQQPAGASASDTAVFSWFFPRGGVQRPPPCPSAAVTALSMKTSAEPVFPGQQLSGTTTATSVPPPPFIRDSRRRYSAHDANSCSFIESSVRPLTMALRATQRAVTNQQHQTMAVTSRHLRNIPDGFVAPVRPVAPPPAQRTPKQHFEAPAALPTTTTTVGGGCQRQMSCRIGANKWASSRGRGGMASVNTWGRHPPVLSSPRNPLTQQQVPLHHQVIQQQQRGKATCSNVPARRPPENMTPTQVIKRTVTGKGERKKVSLSKTTAGDGAVLKTKQNNNGEASKTVDKTAPAQTNATNSNSTNATCANSNSVIRRGTVRKSRVAAKFS</sequence>
<keyword evidence="4" id="KW-1185">Reference proteome</keyword>
<evidence type="ECO:0000313" key="5">
    <source>
        <dbReference type="WBParaSite" id="TCNE_0001420401-mRNA-1"/>
    </source>
</evidence>
<feature type="region of interest" description="Disordered" evidence="1">
    <location>
        <begin position="466"/>
        <end position="485"/>
    </location>
</feature>
<dbReference type="InterPro" id="IPR047008">
    <property type="entry name" value="XRN1_SH3_sf"/>
</dbReference>
<dbReference type="Proteomes" id="UP000050794">
    <property type="component" value="Unassembled WGS sequence"/>
</dbReference>